<gene>
    <name evidence="1" type="ORF">GPZ80_24245</name>
</gene>
<dbReference type="RefSeq" id="WP_187223377.1">
    <property type="nucleotide sequence ID" value="NZ_JABVED010000015.1"/>
</dbReference>
<keyword evidence="2" id="KW-1185">Reference proteome</keyword>
<accession>A0ABR7LCF8</accession>
<protein>
    <recommendedName>
        <fullName evidence="3">DUF4352 domain-containing protein</fullName>
    </recommendedName>
</protein>
<organism evidence="1 2">
    <name type="scientific">Actinokineospora xionganensis</name>
    <dbReference type="NCBI Taxonomy" id="2684470"/>
    <lineage>
        <taxon>Bacteria</taxon>
        <taxon>Bacillati</taxon>
        <taxon>Actinomycetota</taxon>
        <taxon>Actinomycetes</taxon>
        <taxon>Pseudonocardiales</taxon>
        <taxon>Pseudonocardiaceae</taxon>
        <taxon>Actinokineospora</taxon>
    </lineage>
</organism>
<name>A0ABR7LCF8_9PSEU</name>
<evidence type="ECO:0000313" key="2">
    <source>
        <dbReference type="Proteomes" id="UP000734823"/>
    </source>
</evidence>
<dbReference type="EMBL" id="JABVED010000015">
    <property type="protein sequence ID" value="MBC6450273.1"/>
    <property type="molecule type" value="Genomic_DNA"/>
</dbReference>
<evidence type="ECO:0008006" key="3">
    <source>
        <dbReference type="Google" id="ProtNLM"/>
    </source>
</evidence>
<comment type="caution">
    <text evidence="1">The sequence shown here is derived from an EMBL/GenBank/DDBJ whole genome shotgun (WGS) entry which is preliminary data.</text>
</comment>
<evidence type="ECO:0000313" key="1">
    <source>
        <dbReference type="EMBL" id="MBC6450273.1"/>
    </source>
</evidence>
<dbReference type="PROSITE" id="PS51257">
    <property type="entry name" value="PROKAR_LIPOPROTEIN"/>
    <property type="match status" value="1"/>
</dbReference>
<reference evidence="1 2" key="1">
    <citation type="submission" date="2020-06" db="EMBL/GenBank/DDBJ databases">
        <title>Actinokineospora xiongansis sp. nov., isolated from soil of Baiyangdian.</title>
        <authorList>
            <person name="Zhang X."/>
        </authorList>
    </citation>
    <scope>NUCLEOTIDE SEQUENCE [LARGE SCALE GENOMIC DNA]</scope>
    <source>
        <strain evidence="1 2">HBU206404</strain>
    </source>
</reference>
<dbReference type="Proteomes" id="UP000734823">
    <property type="component" value="Unassembled WGS sequence"/>
</dbReference>
<proteinExistence type="predicted"/>
<sequence length="183" mass="20231">MQSDRLGGEMSVARRGIRITAAIAVMILAVAGCSKERPSDDATQSADLGKQIVIRSDGSPTLANLWVDSVKPVKCTEPGSLEPNNGHYLAATIVLQTTQEYQPDWGWWMSATDFATEDNEGNLTGRGIFTSCLPQHRYLPDDFYLADSGYYGVVLIDSSSEHGVLTYKPHNMPDDVKGWRWQY</sequence>